<feature type="transmembrane region" description="Helical" evidence="1">
    <location>
        <begin position="26"/>
        <end position="46"/>
    </location>
</feature>
<feature type="transmembrane region" description="Helical" evidence="1">
    <location>
        <begin position="108"/>
        <end position="130"/>
    </location>
</feature>
<keyword evidence="1" id="KW-0472">Membrane</keyword>
<reference evidence="2 3" key="1">
    <citation type="journal article" date="2013" name="Genome Announc.">
        <title>Draft Genome Sequence of Cesiribacter andamanensis Strain AMV16T, Isolated from a Soil Sample from a Mud Volcano in the Andaman Islands, India.</title>
        <authorList>
            <person name="Shivaji S."/>
            <person name="Ara S."/>
            <person name="Begum Z."/>
            <person name="Srinivas T.N."/>
            <person name="Singh A."/>
            <person name="Kumar Pinnaka A."/>
        </authorList>
    </citation>
    <scope>NUCLEOTIDE SEQUENCE [LARGE SCALE GENOMIC DNA]</scope>
    <source>
        <strain evidence="2 3">AMV16</strain>
    </source>
</reference>
<dbReference type="EMBL" id="AODQ01000133">
    <property type="protein sequence ID" value="EMR01231.1"/>
    <property type="molecule type" value="Genomic_DNA"/>
</dbReference>
<dbReference type="Proteomes" id="UP000011910">
    <property type="component" value="Unassembled WGS sequence"/>
</dbReference>
<feature type="transmembrane region" description="Helical" evidence="1">
    <location>
        <begin position="58"/>
        <end position="76"/>
    </location>
</feature>
<evidence type="ECO:0008006" key="4">
    <source>
        <dbReference type="Google" id="ProtNLM"/>
    </source>
</evidence>
<dbReference type="OrthoDB" id="1523880at2"/>
<accession>M7N1Y9</accession>
<evidence type="ECO:0000313" key="2">
    <source>
        <dbReference type="EMBL" id="EMR01231.1"/>
    </source>
</evidence>
<keyword evidence="1" id="KW-0812">Transmembrane</keyword>
<feature type="transmembrane region" description="Helical" evidence="1">
    <location>
        <begin position="214"/>
        <end position="239"/>
    </location>
</feature>
<organism evidence="2 3">
    <name type="scientific">Cesiribacter andamanensis AMV16</name>
    <dbReference type="NCBI Taxonomy" id="1279009"/>
    <lineage>
        <taxon>Bacteria</taxon>
        <taxon>Pseudomonadati</taxon>
        <taxon>Bacteroidota</taxon>
        <taxon>Cytophagia</taxon>
        <taxon>Cytophagales</taxon>
        <taxon>Cesiribacteraceae</taxon>
        <taxon>Cesiribacter</taxon>
    </lineage>
</organism>
<dbReference type="STRING" id="1279009.ADICEAN_03640"/>
<comment type="caution">
    <text evidence="2">The sequence shown here is derived from an EMBL/GenBank/DDBJ whole genome shotgun (WGS) entry which is preliminary data.</text>
</comment>
<proteinExistence type="predicted"/>
<feature type="transmembrane region" description="Helical" evidence="1">
    <location>
        <begin position="142"/>
        <end position="163"/>
    </location>
</feature>
<sequence length="244" mass="27788">MHSSLYNPNRQLHFVLRQATLFRNRWAIAAAALLGALLLITLATAYFKPEALPQVQGWYQLAFWLVGLIFTSQIFMELHAPNQAYAYLTLPVSTLEKLLGSWLLTSPIYVLGFTAVTYVIYFLGILVTGFEVSPLTYFDNDFLNSIGTYMVIQTLYLWGAAYFRKTNFLKTVLVQIILMLLIGMWAGALIYMIYGGTFEAEHQNASPAPFMENVFVPAMKVLFWGVLGPYMLLVTYFTLKERQL</sequence>
<dbReference type="eggNOG" id="ENOG503338R">
    <property type="taxonomic scope" value="Bacteria"/>
</dbReference>
<keyword evidence="1" id="KW-1133">Transmembrane helix</keyword>
<protein>
    <recommendedName>
        <fullName evidence="4">ABC transporter permease</fullName>
    </recommendedName>
</protein>
<keyword evidence="3" id="KW-1185">Reference proteome</keyword>
<evidence type="ECO:0000256" key="1">
    <source>
        <dbReference type="SAM" id="Phobius"/>
    </source>
</evidence>
<dbReference type="RefSeq" id="WP_009197020.1">
    <property type="nucleotide sequence ID" value="NZ_AODQ01000133.1"/>
</dbReference>
<gene>
    <name evidence="2" type="ORF">ADICEAN_03640</name>
</gene>
<dbReference type="AlphaFoldDB" id="M7N1Y9"/>
<name>M7N1Y9_9BACT</name>
<feature type="transmembrane region" description="Helical" evidence="1">
    <location>
        <begin position="172"/>
        <end position="194"/>
    </location>
</feature>
<evidence type="ECO:0000313" key="3">
    <source>
        <dbReference type="Proteomes" id="UP000011910"/>
    </source>
</evidence>